<name>A0A6C0HYQ7_9ZZZZ</name>
<keyword evidence="1" id="KW-0472">Membrane</keyword>
<dbReference type="AlphaFoldDB" id="A0A6C0HYQ7"/>
<feature type="transmembrane region" description="Helical" evidence="1">
    <location>
        <begin position="173"/>
        <end position="192"/>
    </location>
</feature>
<accession>A0A6C0HYQ7</accession>
<keyword evidence="1" id="KW-0812">Transmembrane</keyword>
<reference evidence="2" key="1">
    <citation type="journal article" date="2020" name="Nature">
        <title>Giant virus diversity and host interactions through global metagenomics.</title>
        <authorList>
            <person name="Schulz F."/>
            <person name="Roux S."/>
            <person name="Paez-Espino D."/>
            <person name="Jungbluth S."/>
            <person name="Walsh D.A."/>
            <person name="Denef V.J."/>
            <person name="McMahon K.D."/>
            <person name="Konstantinidis K.T."/>
            <person name="Eloe-Fadrosh E.A."/>
            <person name="Kyrpides N.C."/>
            <person name="Woyke T."/>
        </authorList>
    </citation>
    <scope>NUCLEOTIDE SEQUENCE</scope>
    <source>
        <strain evidence="2">GVMAG-M-3300023184-182</strain>
    </source>
</reference>
<evidence type="ECO:0000256" key="1">
    <source>
        <dbReference type="SAM" id="Phobius"/>
    </source>
</evidence>
<keyword evidence="1" id="KW-1133">Transmembrane helix</keyword>
<dbReference type="EMBL" id="MN740043">
    <property type="protein sequence ID" value="QHT85642.1"/>
    <property type="molecule type" value="Genomic_DNA"/>
</dbReference>
<feature type="transmembrane region" description="Helical" evidence="1">
    <location>
        <begin position="43"/>
        <end position="63"/>
    </location>
</feature>
<sequence length="279" mass="33599">MYFILLITSFILFYFIIFNKNYSLSLLSSLSIFLLLTIFNYNYYYLIIPIILFFILIIIKFNLKKNINSINFILLFYVFFSIIEFLSHKYAMHCDKNNLLSKIIEYIPFLNVQYFLTCEKHLQHHIEVEPDMSLSNNKYKESLFMGWNIYIYLFFAFLLCGLLSKIISNYNISYIYLFIFCSIITFIWEYLWNKVHIKMHDYDIEYSILDGPYDENLFNIDLFKNILLPNHKNHHLQKGDKKGNYNVIILGADEWFGTNNKKIDNSEYCKENSNENICK</sequence>
<protein>
    <submittedName>
        <fullName evidence="2">Uncharacterized protein</fullName>
    </submittedName>
</protein>
<proteinExistence type="predicted"/>
<feature type="transmembrane region" description="Helical" evidence="1">
    <location>
        <begin position="147"/>
        <end position="167"/>
    </location>
</feature>
<organism evidence="2">
    <name type="scientific">viral metagenome</name>
    <dbReference type="NCBI Taxonomy" id="1070528"/>
    <lineage>
        <taxon>unclassified sequences</taxon>
        <taxon>metagenomes</taxon>
        <taxon>organismal metagenomes</taxon>
    </lineage>
</organism>
<evidence type="ECO:0000313" key="2">
    <source>
        <dbReference type="EMBL" id="QHT85642.1"/>
    </source>
</evidence>
<feature type="transmembrane region" description="Helical" evidence="1">
    <location>
        <begin position="69"/>
        <end position="86"/>
    </location>
</feature>